<dbReference type="GO" id="GO:0005634">
    <property type="term" value="C:nucleus"/>
    <property type="evidence" value="ECO:0007669"/>
    <property type="project" value="UniProtKB-SubCell"/>
</dbReference>
<keyword evidence="6" id="KW-0498">Mitosis</keyword>
<evidence type="ECO:0000256" key="3">
    <source>
        <dbReference type="ARBA" id="ARBA00005498"/>
    </source>
</evidence>
<keyword evidence="15" id="KW-1185">Reference proteome</keyword>
<dbReference type="STRING" id="946362.F2U4G0"/>
<dbReference type="RefSeq" id="XP_004995762.1">
    <property type="nucleotide sequence ID" value="XM_004995705.1"/>
</dbReference>
<dbReference type="InterPro" id="IPR005549">
    <property type="entry name" value="Kinetochore_Nuf2_N"/>
</dbReference>
<comment type="subcellular location">
    <subcellularLocation>
        <location evidence="2">Chromosome</location>
        <location evidence="2">Centromere</location>
    </subcellularLocation>
    <subcellularLocation>
        <location evidence="1">Nucleus</location>
    </subcellularLocation>
</comment>
<evidence type="ECO:0000256" key="11">
    <source>
        <dbReference type="SAM" id="Coils"/>
    </source>
</evidence>
<evidence type="ECO:0000256" key="5">
    <source>
        <dbReference type="ARBA" id="ARBA00022618"/>
    </source>
</evidence>
<keyword evidence="7 11" id="KW-0175">Coiled coil</keyword>
<dbReference type="InParanoid" id="F2U4G0"/>
<feature type="coiled-coil region" evidence="11">
    <location>
        <begin position="304"/>
        <end position="430"/>
    </location>
</feature>
<keyword evidence="4" id="KW-0158">Chromosome</keyword>
<dbReference type="InterPro" id="IPR041112">
    <property type="entry name" value="Nuf2_DHR10-like"/>
</dbReference>
<dbReference type="AlphaFoldDB" id="F2U4G0"/>
<dbReference type="Gene3D" id="1.10.418.60">
    <property type="entry name" value="Ncd80 complex, Nuf2 subunit"/>
    <property type="match status" value="1"/>
</dbReference>
<dbReference type="GeneID" id="16076349"/>
<dbReference type="OrthoDB" id="8194677at2759"/>
<accession>F2U4G0</accession>
<dbReference type="Pfam" id="PF03800">
    <property type="entry name" value="Nuf2"/>
    <property type="match status" value="1"/>
</dbReference>
<dbReference type="Proteomes" id="UP000007799">
    <property type="component" value="Unassembled WGS sequence"/>
</dbReference>
<dbReference type="KEGG" id="sre:PTSG_03176"/>
<evidence type="ECO:0000256" key="1">
    <source>
        <dbReference type="ARBA" id="ARBA00004123"/>
    </source>
</evidence>
<feature type="domain" description="Nuf2 DHR10-like" evidence="13">
    <location>
        <begin position="254"/>
        <end position="368"/>
    </location>
</feature>
<evidence type="ECO:0000259" key="13">
    <source>
        <dbReference type="Pfam" id="PF18595"/>
    </source>
</evidence>
<evidence type="ECO:0000256" key="6">
    <source>
        <dbReference type="ARBA" id="ARBA00022776"/>
    </source>
</evidence>
<dbReference type="eggNOG" id="KOG4438">
    <property type="taxonomic scope" value="Eukaryota"/>
</dbReference>
<keyword evidence="10" id="KW-0137">Centromere</keyword>
<dbReference type="Pfam" id="PF18595">
    <property type="entry name" value="Nuf2_DHR10-like"/>
    <property type="match status" value="1"/>
</dbReference>
<feature type="coiled-coil region" evidence="11">
    <location>
        <begin position="133"/>
        <end position="237"/>
    </location>
</feature>
<gene>
    <name evidence="14" type="ORF">PTSG_03176</name>
</gene>
<keyword evidence="5" id="KW-0132">Cell division</keyword>
<evidence type="ECO:0000256" key="2">
    <source>
        <dbReference type="ARBA" id="ARBA00004584"/>
    </source>
</evidence>
<keyword evidence="8" id="KW-0539">Nucleus</keyword>
<feature type="domain" description="Kinetochore protein Nuf2 N-terminal" evidence="12">
    <location>
        <begin position="6"/>
        <end position="140"/>
    </location>
</feature>
<evidence type="ECO:0000256" key="7">
    <source>
        <dbReference type="ARBA" id="ARBA00023054"/>
    </source>
</evidence>
<organism evidence="15">
    <name type="scientific">Salpingoeca rosetta (strain ATCC 50818 / BSB-021)</name>
    <dbReference type="NCBI Taxonomy" id="946362"/>
    <lineage>
        <taxon>Eukaryota</taxon>
        <taxon>Choanoflagellata</taxon>
        <taxon>Craspedida</taxon>
        <taxon>Salpingoecidae</taxon>
        <taxon>Salpingoeca</taxon>
    </lineage>
</organism>
<protein>
    <submittedName>
        <fullName evidence="14">Uncharacterized protein</fullName>
    </submittedName>
</protein>
<dbReference type="InterPro" id="IPR038275">
    <property type="entry name" value="Nuf2_N_sf"/>
</dbReference>
<evidence type="ECO:0000313" key="15">
    <source>
        <dbReference type="Proteomes" id="UP000007799"/>
    </source>
</evidence>
<evidence type="ECO:0000256" key="8">
    <source>
        <dbReference type="ARBA" id="ARBA00023242"/>
    </source>
</evidence>
<comment type="similarity">
    <text evidence="3">Belongs to the NUF2 family.</text>
</comment>
<proteinExistence type="inferred from homology"/>
<reference evidence="14" key="1">
    <citation type="submission" date="2009-08" db="EMBL/GenBank/DDBJ databases">
        <title>Annotation of Salpingoeca rosetta.</title>
        <authorList>
            <consortium name="The Broad Institute Genome Sequencing Platform"/>
            <person name="Russ C."/>
            <person name="Cuomo C."/>
            <person name="Burger G."/>
            <person name="Gray M.W."/>
            <person name="Holland P.W.H."/>
            <person name="King N."/>
            <person name="Lang F.B.F."/>
            <person name="Roger A.J."/>
            <person name="Ruiz-Trillo I."/>
            <person name="Young S.K."/>
            <person name="Zeng Q."/>
            <person name="Gargeya S."/>
            <person name="Alvarado L."/>
            <person name="Berlin A."/>
            <person name="Chapman S.B."/>
            <person name="Chen Z."/>
            <person name="Freedman E."/>
            <person name="Gellesch M."/>
            <person name="Goldberg J."/>
            <person name="Griggs A."/>
            <person name="Gujja S."/>
            <person name="Heilman E."/>
            <person name="Heiman D."/>
            <person name="Howarth C."/>
            <person name="Mehta T."/>
            <person name="Neiman D."/>
            <person name="Pearson M."/>
            <person name="Roberts A."/>
            <person name="Saif S."/>
            <person name="Shea T."/>
            <person name="Shenoy N."/>
            <person name="Sisk P."/>
            <person name="Stolte C."/>
            <person name="Sykes S."/>
            <person name="White J."/>
            <person name="Yandava C."/>
            <person name="Haas B."/>
            <person name="Nusbaum C."/>
            <person name="Birren B."/>
        </authorList>
    </citation>
    <scope>NUCLEOTIDE SEQUENCE [LARGE SCALE GENOMIC DNA]</scope>
    <source>
        <strain evidence="14">ATCC 50818</strain>
    </source>
</reference>
<dbReference type="EMBL" id="GL832961">
    <property type="protein sequence ID" value="EGD82526.1"/>
    <property type="molecule type" value="Genomic_DNA"/>
</dbReference>
<sequence>MSEGVMRVSEIITDLNQLNINITAKDFKRMDPALVQLVYTSLLEKVLDLDLNEFTTQFQLPPDIDAGFDYPELHDQSVPLAVVNWVMCSLMSDIGVEDFSLADLLHPAEKRTKRNLSVLIPYCYFVLQQRDEQQKVMQELTDIKQESKALQDEIDGIKLAIEDAKKTKQEQEEEERAVEGELDEVKQKAVGLFEEREKLCQTLEQKKQVYTQLRMDIEKMQQAIKEEQETCSSLEARIIKSPERLLKERDEKQQDLSYEQSLLDKYERQYQEGTSKLTTLGDCEESVHHIMKLLQDAHTKARGIKGEKHKAQELQGAIMTAEDELRSLVTSEQGLHDHHKSLQNRLRTLKKKREMTRQSDVQSLHSVHQEREHYAQLRQQVNEEVAHAEQECMTWEEKAERLQRQHQEDVAAARKELDALGKELSSYQGALRACLAH</sequence>
<name>F2U4G0_SALR5</name>
<dbReference type="GO" id="GO:0031262">
    <property type="term" value="C:Ndc80 complex"/>
    <property type="evidence" value="ECO:0007669"/>
    <property type="project" value="InterPro"/>
</dbReference>
<keyword evidence="9" id="KW-0131">Cell cycle</keyword>
<dbReference type="OMA" id="YLKMEAH"/>
<evidence type="ECO:0000256" key="9">
    <source>
        <dbReference type="ARBA" id="ARBA00023306"/>
    </source>
</evidence>
<evidence type="ECO:0000256" key="4">
    <source>
        <dbReference type="ARBA" id="ARBA00022454"/>
    </source>
</evidence>
<evidence type="ECO:0000256" key="10">
    <source>
        <dbReference type="ARBA" id="ARBA00023328"/>
    </source>
</evidence>
<dbReference type="GO" id="GO:0051301">
    <property type="term" value="P:cell division"/>
    <property type="evidence" value="ECO:0007669"/>
    <property type="project" value="UniProtKB-KW"/>
</dbReference>
<evidence type="ECO:0000259" key="12">
    <source>
        <dbReference type="Pfam" id="PF03800"/>
    </source>
</evidence>
<evidence type="ECO:0000313" key="14">
    <source>
        <dbReference type="EMBL" id="EGD82526.1"/>
    </source>
</evidence>